<dbReference type="SUPFAM" id="SSF52402">
    <property type="entry name" value="Adenine nucleotide alpha hydrolases-like"/>
    <property type="match status" value="1"/>
</dbReference>
<accession>A0A0S6W9L1</accession>
<comment type="similarity">
    <text evidence="2">Belongs to the asparagine synthetase family.</text>
</comment>
<evidence type="ECO:0000256" key="1">
    <source>
        <dbReference type="ARBA" id="ARBA00005187"/>
    </source>
</evidence>
<dbReference type="STRING" id="1499967.U27_01601"/>
<reference evidence="6" key="1">
    <citation type="journal article" date="2015" name="PeerJ">
        <title>First genomic representation of candidate bacterial phylum KSB3 points to enhanced environmental sensing as a trigger of wastewater bulking.</title>
        <authorList>
            <person name="Sekiguchi Y."/>
            <person name="Ohashi A."/>
            <person name="Parks D.H."/>
            <person name="Yamauchi T."/>
            <person name="Tyson G.W."/>
            <person name="Hugenholtz P."/>
        </authorList>
    </citation>
    <scope>NUCLEOTIDE SEQUENCE [LARGE SCALE GENOMIC DNA]</scope>
</reference>
<evidence type="ECO:0000256" key="3">
    <source>
        <dbReference type="ARBA" id="ARBA00012737"/>
    </source>
</evidence>
<dbReference type="PANTHER" id="PTHR43284">
    <property type="entry name" value="ASPARAGINE SYNTHETASE (GLUTAMINE-HYDROLYZING)"/>
    <property type="match status" value="1"/>
</dbReference>
<dbReference type="InterPro" id="IPR029055">
    <property type="entry name" value="Ntn_hydrolases_N"/>
</dbReference>
<keyword evidence="7" id="KW-1185">Reference proteome</keyword>
<protein>
    <recommendedName>
        <fullName evidence="3">asparagine synthase (glutamine-hydrolyzing)</fullName>
        <ecNumber evidence="3">6.3.5.4</ecNumber>
    </recommendedName>
</protein>
<dbReference type="Gene3D" id="3.60.20.10">
    <property type="entry name" value="Glutamine Phosphoribosylpyrophosphate, subunit 1, domain 1"/>
    <property type="match status" value="1"/>
</dbReference>
<evidence type="ECO:0000259" key="5">
    <source>
        <dbReference type="Pfam" id="PF00733"/>
    </source>
</evidence>
<evidence type="ECO:0000313" key="7">
    <source>
        <dbReference type="Proteomes" id="UP000030661"/>
    </source>
</evidence>
<name>A0A0S6W9L1_VECG1</name>
<dbReference type="InterPro" id="IPR051786">
    <property type="entry name" value="ASN_synthetase/amidase"/>
</dbReference>
<dbReference type="eggNOG" id="COG0367">
    <property type="taxonomic scope" value="Bacteria"/>
</dbReference>
<dbReference type="CDD" id="cd01991">
    <property type="entry name" value="Asn_synthase_B_C"/>
    <property type="match status" value="1"/>
</dbReference>
<dbReference type="AlphaFoldDB" id="A0A0S6W9L1"/>
<feature type="domain" description="Asparagine synthetase" evidence="5">
    <location>
        <begin position="242"/>
        <end position="591"/>
    </location>
</feature>
<dbReference type="HOGENOM" id="CLU_014658_3_1_0"/>
<dbReference type="PANTHER" id="PTHR43284:SF1">
    <property type="entry name" value="ASPARAGINE SYNTHETASE"/>
    <property type="match status" value="1"/>
</dbReference>
<dbReference type="PIRSF" id="PIRSF001589">
    <property type="entry name" value="Asn_synthetase_glu-h"/>
    <property type="match status" value="1"/>
</dbReference>
<dbReference type="SUPFAM" id="SSF56235">
    <property type="entry name" value="N-terminal nucleophile aminohydrolases (Ntn hydrolases)"/>
    <property type="match status" value="1"/>
</dbReference>
<dbReference type="EMBL" id="DF820463">
    <property type="protein sequence ID" value="GAK54771.1"/>
    <property type="molecule type" value="Genomic_DNA"/>
</dbReference>
<dbReference type="GO" id="GO:0006529">
    <property type="term" value="P:asparagine biosynthetic process"/>
    <property type="evidence" value="ECO:0007669"/>
    <property type="project" value="InterPro"/>
</dbReference>
<evidence type="ECO:0000313" key="6">
    <source>
        <dbReference type="EMBL" id="GAK54771.1"/>
    </source>
</evidence>
<sequence length="612" mass="70136">MIGGYLFQQQQPELARHLHDVLGETYQRIPCGDIGFLFHDTPYSDFATASFTSDRLTLLTQDLLVLSNANGEYRSLNGQKEVPDLFLRKNTEMFHEIVSDFRMIILAHEQSEITLYLVSHRAGNGRMYYSAADSGILFCSDLRFLLKVVPLAVNDAALYAVLKYGASPEPLTISRNISVVPPAHYLRYDLKKGTAQPRVYYQFEFPCDQRQNTPEEFDTLLQPVKQSLCKSASFLCQYHPAILISGGIDSSLYASYLHEFDQGERLHAINCAFGDDDPEFAYAKMMAEKVNARLHVGKMEQKDALSLLEDTVTLTGQPFSDFSSLPIVFILKFMQEHVKEAQMLIEGNGADDCFGFPALGVRSKMELKHRFPGIAKEAIAMLFQHAKSWKWTSHEGFLARVLALADDHEINVLNYFLVFAPVNFLGLHAHRELDREVHEAMESVFSACGKDYQHLSYEAKTTIRQLLHINSRQWAAKAFSVGESLGIRVIYPYIWRDILDIQGTIPWQAKIRNGVVKWPLKRLLEEFMPQEFIYRQKSGFVPPFVRWLTDRDFNRTVRDILLASDAQIRRLVPPRIMAELLDDALNGKNLRFPVLNFLWAALFTEMWIRRNV</sequence>
<dbReference type="GO" id="GO:0004066">
    <property type="term" value="F:asparagine synthase (glutamine-hydrolyzing) activity"/>
    <property type="evidence" value="ECO:0007669"/>
    <property type="project" value="UniProtKB-EC"/>
</dbReference>
<dbReference type="GO" id="GO:0005829">
    <property type="term" value="C:cytosol"/>
    <property type="evidence" value="ECO:0007669"/>
    <property type="project" value="TreeGrafter"/>
</dbReference>
<dbReference type="InterPro" id="IPR014729">
    <property type="entry name" value="Rossmann-like_a/b/a_fold"/>
</dbReference>
<dbReference type="EC" id="6.3.5.4" evidence="3"/>
<dbReference type="Proteomes" id="UP000030661">
    <property type="component" value="Unassembled WGS sequence"/>
</dbReference>
<proteinExistence type="inferred from homology"/>
<dbReference type="InterPro" id="IPR001962">
    <property type="entry name" value="Asn_synthase"/>
</dbReference>
<comment type="pathway">
    <text evidence="1">Amino-acid biosynthesis; L-asparagine biosynthesis; L-asparagine from L-aspartate (L-Gln route): step 1/1.</text>
</comment>
<evidence type="ECO:0000256" key="4">
    <source>
        <dbReference type="ARBA" id="ARBA00048741"/>
    </source>
</evidence>
<dbReference type="InterPro" id="IPR006426">
    <property type="entry name" value="Asn_synth_AEB"/>
</dbReference>
<organism evidence="6">
    <name type="scientific">Vecturithrix granuli</name>
    <dbReference type="NCBI Taxonomy" id="1499967"/>
    <lineage>
        <taxon>Bacteria</taxon>
        <taxon>Candidatus Moduliflexota</taxon>
        <taxon>Candidatus Vecturitrichia</taxon>
        <taxon>Candidatus Vecturitrichales</taxon>
        <taxon>Candidatus Vecturitrichaceae</taxon>
        <taxon>Candidatus Vecturithrix</taxon>
    </lineage>
</organism>
<dbReference type="Gene3D" id="3.40.50.620">
    <property type="entry name" value="HUPs"/>
    <property type="match status" value="1"/>
</dbReference>
<evidence type="ECO:0000256" key="2">
    <source>
        <dbReference type="ARBA" id="ARBA00005752"/>
    </source>
</evidence>
<dbReference type="Pfam" id="PF00733">
    <property type="entry name" value="Asn_synthase"/>
    <property type="match status" value="1"/>
</dbReference>
<gene>
    <name evidence="6" type="ORF">U27_01601</name>
</gene>
<comment type="catalytic activity">
    <reaction evidence="4">
        <text>L-aspartate + L-glutamine + ATP + H2O = L-asparagine + L-glutamate + AMP + diphosphate + H(+)</text>
        <dbReference type="Rhea" id="RHEA:12228"/>
        <dbReference type="ChEBI" id="CHEBI:15377"/>
        <dbReference type="ChEBI" id="CHEBI:15378"/>
        <dbReference type="ChEBI" id="CHEBI:29985"/>
        <dbReference type="ChEBI" id="CHEBI:29991"/>
        <dbReference type="ChEBI" id="CHEBI:30616"/>
        <dbReference type="ChEBI" id="CHEBI:33019"/>
        <dbReference type="ChEBI" id="CHEBI:58048"/>
        <dbReference type="ChEBI" id="CHEBI:58359"/>
        <dbReference type="ChEBI" id="CHEBI:456215"/>
        <dbReference type="EC" id="6.3.5.4"/>
    </reaction>
</comment>